<dbReference type="Pfam" id="PF10502">
    <property type="entry name" value="Peptidase_S26"/>
    <property type="match status" value="1"/>
</dbReference>
<dbReference type="GeneID" id="77216671"/>
<dbReference type="NCBIfam" id="TIGR02227">
    <property type="entry name" value="sigpep_I_bact"/>
    <property type="match status" value="1"/>
</dbReference>
<gene>
    <name evidence="10" type="ORF">Lp19_0885</name>
    <name evidence="11" type="ORF">NAB2_2797</name>
    <name evidence="9" type="ORF">Nizo2260_0079</name>
</gene>
<evidence type="ECO:0000259" key="8">
    <source>
        <dbReference type="Pfam" id="PF10502"/>
    </source>
</evidence>
<dbReference type="AlphaFoldDB" id="A0A0G9FFK7"/>
<dbReference type="Proteomes" id="UP000076882">
    <property type="component" value="Unassembled WGS sequence"/>
</dbReference>
<dbReference type="GO" id="GO:0005886">
    <property type="term" value="C:plasma membrane"/>
    <property type="evidence" value="ECO:0007669"/>
    <property type="project" value="UniProtKB-SubCell"/>
</dbReference>
<dbReference type="EMBL" id="LUXM01000018">
    <property type="protein sequence ID" value="KZU96909.1"/>
    <property type="molecule type" value="Genomic_DNA"/>
</dbReference>
<feature type="active site" evidence="6">
    <location>
        <position position="38"/>
    </location>
</feature>
<evidence type="ECO:0000256" key="4">
    <source>
        <dbReference type="ARBA" id="ARBA00013208"/>
    </source>
</evidence>
<dbReference type="PRINTS" id="PR00727">
    <property type="entry name" value="LEADERPTASE"/>
</dbReference>
<evidence type="ECO:0000313" key="10">
    <source>
        <dbReference type="EMBL" id="KZU96909.1"/>
    </source>
</evidence>
<evidence type="ECO:0000256" key="7">
    <source>
        <dbReference type="RuleBase" id="RU362042"/>
    </source>
</evidence>
<dbReference type="PATRIC" id="fig|1590.142.peg.3239"/>
<evidence type="ECO:0000313" key="14">
    <source>
        <dbReference type="Proteomes" id="UP000076989"/>
    </source>
</evidence>
<comment type="similarity">
    <text evidence="3 7">Belongs to the peptidase S26 family.</text>
</comment>
<dbReference type="SUPFAM" id="SSF51306">
    <property type="entry name" value="LexA/Signal peptidase"/>
    <property type="match status" value="1"/>
</dbReference>
<keyword evidence="5 7" id="KW-0378">Hydrolase</keyword>
<dbReference type="EC" id="3.4.21.89" evidence="4 7"/>
<keyword evidence="7" id="KW-0645">Protease</keyword>
<dbReference type="PANTHER" id="PTHR43390:SF1">
    <property type="entry name" value="CHLOROPLAST PROCESSING PEPTIDASE"/>
    <property type="match status" value="1"/>
</dbReference>
<dbReference type="PROSITE" id="PS00761">
    <property type="entry name" value="SPASE_I_3"/>
    <property type="match status" value="1"/>
</dbReference>
<dbReference type="Proteomes" id="UP000076872">
    <property type="component" value="Unassembled WGS sequence"/>
</dbReference>
<comment type="catalytic activity">
    <reaction evidence="1 7">
        <text>Cleavage of hydrophobic, N-terminal signal or leader sequences from secreted and periplasmic proteins.</text>
        <dbReference type="EC" id="3.4.21.89"/>
    </reaction>
</comment>
<dbReference type="PANTHER" id="PTHR43390">
    <property type="entry name" value="SIGNAL PEPTIDASE I"/>
    <property type="match status" value="1"/>
</dbReference>
<evidence type="ECO:0000313" key="9">
    <source>
        <dbReference type="EMBL" id="KZU08426.1"/>
    </source>
</evidence>
<dbReference type="KEGG" id="lpb:SH83_15250"/>
<dbReference type="CDD" id="cd06530">
    <property type="entry name" value="S26_SPase_I"/>
    <property type="match status" value="1"/>
</dbReference>
<reference evidence="12 13" key="1">
    <citation type="submission" date="2016-03" db="EMBL/GenBank/DDBJ databases">
        <title>Comparative genomics of 54 Lactobacillus plantarum strains reveals genomic uncoupling from niche constraints.</title>
        <authorList>
            <person name="Martino M.E."/>
        </authorList>
    </citation>
    <scope>NUCLEOTIDE SEQUENCE [LARGE SCALE GENOMIC DNA]</scope>
    <source>
        <strain evidence="10 13">19.1</strain>
        <strain evidence="11 12">NAB2</strain>
        <strain evidence="9 14">Nizo2260</strain>
    </source>
</reference>
<evidence type="ECO:0000256" key="5">
    <source>
        <dbReference type="ARBA" id="ARBA00022801"/>
    </source>
</evidence>
<dbReference type="Gene3D" id="2.10.109.10">
    <property type="entry name" value="Umud Fragment, subunit A"/>
    <property type="match status" value="1"/>
</dbReference>
<accession>A0A0G9FFK7</accession>
<dbReference type="GO" id="GO:0006465">
    <property type="term" value="P:signal peptide processing"/>
    <property type="evidence" value="ECO:0007669"/>
    <property type="project" value="InterPro"/>
</dbReference>
<dbReference type="RefSeq" id="WP_003641616.1">
    <property type="nucleotide sequence ID" value="NZ_AP018405.1"/>
</dbReference>
<feature type="active site" evidence="6">
    <location>
        <position position="83"/>
    </location>
</feature>
<evidence type="ECO:0000313" key="12">
    <source>
        <dbReference type="Proteomes" id="UP000076872"/>
    </source>
</evidence>
<evidence type="ECO:0000313" key="13">
    <source>
        <dbReference type="Proteomes" id="UP000076882"/>
    </source>
</evidence>
<keyword evidence="7" id="KW-0472">Membrane</keyword>
<dbReference type="InterPro" id="IPR019533">
    <property type="entry name" value="Peptidase_S26"/>
</dbReference>
<dbReference type="Proteomes" id="UP000076989">
    <property type="component" value="Unassembled WGS sequence"/>
</dbReference>
<dbReference type="InterPro" id="IPR036286">
    <property type="entry name" value="LexA/Signal_pep-like_sf"/>
</dbReference>
<organism evidence="10 13">
    <name type="scientific">Lactiplantibacillus plantarum</name>
    <name type="common">Lactobacillus plantarum</name>
    <dbReference type="NCBI Taxonomy" id="1590"/>
    <lineage>
        <taxon>Bacteria</taxon>
        <taxon>Bacillati</taxon>
        <taxon>Bacillota</taxon>
        <taxon>Bacilli</taxon>
        <taxon>Lactobacillales</taxon>
        <taxon>Lactobacillaceae</taxon>
        <taxon>Lactiplantibacillus</taxon>
    </lineage>
</organism>
<dbReference type="GO" id="GO:0004252">
    <property type="term" value="F:serine-type endopeptidase activity"/>
    <property type="evidence" value="ECO:0007669"/>
    <property type="project" value="InterPro"/>
</dbReference>
<evidence type="ECO:0000256" key="1">
    <source>
        <dbReference type="ARBA" id="ARBA00000677"/>
    </source>
</evidence>
<keyword evidence="7" id="KW-1133">Transmembrane helix</keyword>
<proteinExistence type="inferred from homology"/>
<dbReference type="OMA" id="IEPRWIP"/>
<keyword evidence="7" id="KW-0812">Transmembrane</keyword>
<comment type="caution">
    <text evidence="10">The sequence shown here is derived from an EMBL/GenBank/DDBJ whole genome shotgun (WGS) entry which is preliminary data.</text>
</comment>
<dbReference type="InterPro" id="IPR019758">
    <property type="entry name" value="Pept_S26A_signal_pept_1_CS"/>
</dbReference>
<evidence type="ECO:0000256" key="2">
    <source>
        <dbReference type="ARBA" id="ARBA00004401"/>
    </source>
</evidence>
<dbReference type="EMBL" id="LUXO01000033">
    <property type="protein sequence ID" value="KZV02177.1"/>
    <property type="molecule type" value="Genomic_DNA"/>
</dbReference>
<sequence>MKTFKSIMSWVLPIVVGLLVAMVIRHFIFTMVRVDGPSMEPNLDDNERVAVVKTAKIQHLSVIVFNAYQVDPDARSKTVKYVKRVIGMPGDTVKSEDGRLYVNGKLVPQKFISQYERTQGTTNWDLSTLENRYSWNLKTTKVPKHSYFVLGDHRSVSNDSRYWGFVPANKVLGVVKVPFWDSNKTKRHNINSISY</sequence>
<evidence type="ECO:0000256" key="3">
    <source>
        <dbReference type="ARBA" id="ARBA00009370"/>
    </source>
</evidence>
<comment type="subcellular location">
    <subcellularLocation>
        <location evidence="2">Cell membrane</location>
        <topology evidence="2">Single-pass type II membrane protein</topology>
    </subcellularLocation>
    <subcellularLocation>
        <location evidence="7">Membrane</location>
        <topology evidence="7">Single-pass type II membrane protein</topology>
    </subcellularLocation>
</comment>
<evidence type="ECO:0000313" key="11">
    <source>
        <dbReference type="EMBL" id="KZV02177.1"/>
    </source>
</evidence>
<feature type="transmembrane region" description="Helical" evidence="7">
    <location>
        <begin position="7"/>
        <end position="28"/>
    </location>
</feature>
<feature type="domain" description="Peptidase S26" evidence="8">
    <location>
        <begin position="8"/>
        <end position="180"/>
    </location>
</feature>
<dbReference type="InterPro" id="IPR000223">
    <property type="entry name" value="Pept_S26A_signal_pept_1"/>
</dbReference>
<dbReference type="EMBL" id="LUWI01000005">
    <property type="protein sequence ID" value="KZU08426.1"/>
    <property type="molecule type" value="Genomic_DNA"/>
</dbReference>
<protein>
    <recommendedName>
        <fullName evidence="4 7">Signal peptidase I</fullName>
        <ecNumber evidence="4 7">3.4.21.89</ecNumber>
    </recommendedName>
</protein>
<dbReference type="GO" id="GO:0009003">
    <property type="term" value="F:signal peptidase activity"/>
    <property type="evidence" value="ECO:0007669"/>
    <property type="project" value="UniProtKB-EC"/>
</dbReference>
<evidence type="ECO:0000256" key="6">
    <source>
        <dbReference type="PIRSR" id="PIRSR600223-1"/>
    </source>
</evidence>
<name>A0A0G9FFK7_LACPN</name>